<organism evidence="2 3">
    <name type="scientific">Tetradesmus obliquus</name>
    <name type="common">Green alga</name>
    <name type="synonym">Acutodesmus obliquus</name>
    <dbReference type="NCBI Taxonomy" id="3088"/>
    <lineage>
        <taxon>Eukaryota</taxon>
        <taxon>Viridiplantae</taxon>
        <taxon>Chlorophyta</taxon>
        <taxon>core chlorophytes</taxon>
        <taxon>Chlorophyceae</taxon>
        <taxon>CS clade</taxon>
        <taxon>Sphaeropleales</taxon>
        <taxon>Scenedesmaceae</taxon>
        <taxon>Tetradesmus</taxon>
    </lineage>
</organism>
<dbReference type="EMBL" id="FNXT01000860">
    <property type="protein sequence ID" value="SZX68460.1"/>
    <property type="molecule type" value="Genomic_DNA"/>
</dbReference>
<protein>
    <recommendedName>
        <fullName evidence="4">Secreted protein</fullName>
    </recommendedName>
</protein>
<dbReference type="Proteomes" id="UP000256970">
    <property type="component" value="Unassembled WGS sequence"/>
</dbReference>
<sequence length="67" mass="7549">MSVASSLLLTFSPFFAAVTITFGAMKYADEKKAPLKHWALQRRLEADKAFPTQNRRLDFTMCLAHGT</sequence>
<proteinExistence type="predicted"/>
<keyword evidence="1" id="KW-0732">Signal</keyword>
<feature type="chain" id="PRO_5016599389" description="Secreted protein" evidence="1">
    <location>
        <begin position="18"/>
        <end position="67"/>
    </location>
</feature>
<keyword evidence="3" id="KW-1185">Reference proteome</keyword>
<feature type="signal peptide" evidence="1">
    <location>
        <begin position="1"/>
        <end position="17"/>
    </location>
</feature>
<reference evidence="2 3" key="1">
    <citation type="submission" date="2016-10" db="EMBL/GenBank/DDBJ databases">
        <authorList>
            <person name="Cai Z."/>
        </authorList>
    </citation>
    <scope>NUCLEOTIDE SEQUENCE [LARGE SCALE GENOMIC DNA]</scope>
</reference>
<gene>
    <name evidence="2" type="ORF">BQ4739_LOCUS8808</name>
</gene>
<name>A0A383VU66_TETOB</name>
<evidence type="ECO:0008006" key="4">
    <source>
        <dbReference type="Google" id="ProtNLM"/>
    </source>
</evidence>
<accession>A0A383VU66</accession>
<evidence type="ECO:0000256" key="1">
    <source>
        <dbReference type="SAM" id="SignalP"/>
    </source>
</evidence>
<evidence type="ECO:0000313" key="3">
    <source>
        <dbReference type="Proteomes" id="UP000256970"/>
    </source>
</evidence>
<dbReference type="AlphaFoldDB" id="A0A383VU66"/>
<evidence type="ECO:0000313" key="2">
    <source>
        <dbReference type="EMBL" id="SZX68460.1"/>
    </source>
</evidence>